<feature type="region of interest" description="Disordered" evidence="1">
    <location>
        <begin position="88"/>
        <end position="125"/>
    </location>
</feature>
<evidence type="ECO:0000259" key="2">
    <source>
        <dbReference type="PROSITE" id="PS51411"/>
    </source>
</evidence>
<feature type="domain" description="PSP1 C-terminal" evidence="2">
    <location>
        <begin position="619"/>
        <end position="705"/>
    </location>
</feature>
<keyword evidence="4" id="KW-1185">Reference proteome</keyword>
<accession>A0A8E2EA89</accession>
<feature type="compositionally biased region" description="Basic and acidic residues" evidence="1">
    <location>
        <begin position="92"/>
        <end position="103"/>
    </location>
</feature>
<name>A0A8E2EA89_9PEZI</name>
<dbReference type="GO" id="GO:0005737">
    <property type="term" value="C:cytoplasm"/>
    <property type="evidence" value="ECO:0007669"/>
    <property type="project" value="TreeGrafter"/>
</dbReference>
<feature type="compositionally biased region" description="Basic and acidic residues" evidence="1">
    <location>
        <begin position="444"/>
        <end position="457"/>
    </location>
</feature>
<proteinExistence type="predicted"/>
<feature type="region of interest" description="Disordered" evidence="1">
    <location>
        <begin position="1"/>
        <end position="72"/>
    </location>
</feature>
<dbReference type="Proteomes" id="UP000250266">
    <property type="component" value="Unassembled WGS sequence"/>
</dbReference>
<dbReference type="PANTHER" id="PTHR43830">
    <property type="entry name" value="PROTEIN PSP1"/>
    <property type="match status" value="1"/>
</dbReference>
<gene>
    <name evidence="3" type="ORF">K432DRAFT_416792</name>
</gene>
<dbReference type="AlphaFoldDB" id="A0A8E2EA89"/>
<dbReference type="EMBL" id="KV744966">
    <property type="protein sequence ID" value="OCK80290.1"/>
    <property type="molecule type" value="Genomic_DNA"/>
</dbReference>
<sequence length="885" mass="97074">MSSSNFPHRRNFRASLPSNPPALPDKTKTHVRKSTPDSEALISSDEDGHDHTLRQSHQPIQKGPAISLNTARRQSSSWLNDIQPNRKFSLGDVRRDGPSRLKEVVQSPTSGDFVLPSPTVRNEDDGEGGIGFLLNQNPVRKSVRSQSYSVGQQDGIGQGGTSANNQGPRVRGGGSMSQRNRPAKPSLLNDTGRDGFTLAQLKEDEYFDDIESSNGSEQGVRLPPGYWTKQEPSSELGGHALLKQAAVENARVRHRATTTGSPVSNSRYKYVAGATLKGLPLPESDYAIEELDDSMDRNYDNQRMPLTRRFSEHVSITNHDNTEDPIMDSPKKPYWASSTGYGASFESQSRRHSFADVPSHQSSRALRTLANTYEEDEAFGAGLVPPLSPRPRAPYENSESTKFREIKSQLEHKSWVEQLLNHVYAGSYFNGGASTIRAQGEMLSREAARDATRDSAREAAFAHPAPPPYPAPEKLEAQSPGQNPYEVPSVINRPGRRLFVVAFKCSRADVYYLPEDTGLAVKRGDLVVTEGDRGSDLGQVTHADVTLAEAKRAKEAASVEHFRWLMMFSRHAMAGNHTLGTNGSLALATTSAGGVGPQAPPFTPFLQAMATQHDTEIKPKLIRRIAQDYEIRQLRDKEGSEAKAKRICQAKVIEHNLRMEILDAEYQLDYKKLTFFYFAECYINFNDLVTDLFKIYKTRIWMSAINPASFASAAGLLSHIPPPSALGPGATIPAPLGPSFGSSLTAPVPVGLGFRPDAMRVNEQYSSAPNSGGINPRGEASRDANASYYPFANQLPQYPVQSQAQYGVANQWAPSAPPQPFNRYNPYSMVSGAYPPTTYPSPVAGVPSMALSASAYPSYYPTSTYSSSPANNAWVNQFQNMSLRK</sequence>
<protein>
    <recommendedName>
        <fullName evidence="2">PSP1 C-terminal domain-containing protein</fullName>
    </recommendedName>
</protein>
<evidence type="ECO:0000313" key="4">
    <source>
        <dbReference type="Proteomes" id="UP000250266"/>
    </source>
</evidence>
<evidence type="ECO:0000313" key="3">
    <source>
        <dbReference type="EMBL" id="OCK80290.1"/>
    </source>
</evidence>
<dbReference type="OrthoDB" id="243127at2759"/>
<dbReference type="PROSITE" id="PS51411">
    <property type="entry name" value="PSP1_C"/>
    <property type="match status" value="1"/>
</dbReference>
<dbReference type="Pfam" id="PF04468">
    <property type="entry name" value="PSP1"/>
    <property type="match status" value="1"/>
</dbReference>
<dbReference type="InterPro" id="IPR047767">
    <property type="entry name" value="PSP1-like"/>
</dbReference>
<dbReference type="PANTHER" id="PTHR43830:SF3">
    <property type="entry name" value="PROTEIN PSP1"/>
    <property type="match status" value="1"/>
</dbReference>
<reference evidence="3 4" key="1">
    <citation type="journal article" date="2016" name="Nat. Commun.">
        <title>Ectomycorrhizal ecology is imprinted in the genome of the dominant symbiotic fungus Cenococcum geophilum.</title>
        <authorList>
            <consortium name="DOE Joint Genome Institute"/>
            <person name="Peter M."/>
            <person name="Kohler A."/>
            <person name="Ohm R.A."/>
            <person name="Kuo A."/>
            <person name="Krutzmann J."/>
            <person name="Morin E."/>
            <person name="Arend M."/>
            <person name="Barry K.W."/>
            <person name="Binder M."/>
            <person name="Choi C."/>
            <person name="Clum A."/>
            <person name="Copeland A."/>
            <person name="Grisel N."/>
            <person name="Haridas S."/>
            <person name="Kipfer T."/>
            <person name="LaButti K."/>
            <person name="Lindquist E."/>
            <person name="Lipzen A."/>
            <person name="Maire R."/>
            <person name="Meier B."/>
            <person name="Mihaltcheva S."/>
            <person name="Molinier V."/>
            <person name="Murat C."/>
            <person name="Poggeler S."/>
            <person name="Quandt C.A."/>
            <person name="Sperisen C."/>
            <person name="Tritt A."/>
            <person name="Tisserant E."/>
            <person name="Crous P.W."/>
            <person name="Henrissat B."/>
            <person name="Nehls U."/>
            <person name="Egli S."/>
            <person name="Spatafora J.W."/>
            <person name="Grigoriev I.V."/>
            <person name="Martin F.M."/>
        </authorList>
    </citation>
    <scope>NUCLEOTIDE SEQUENCE [LARGE SCALE GENOMIC DNA]</scope>
    <source>
        <strain evidence="3 4">CBS 459.81</strain>
    </source>
</reference>
<feature type="region of interest" description="Disordered" evidence="1">
    <location>
        <begin position="150"/>
        <end position="193"/>
    </location>
</feature>
<feature type="region of interest" description="Disordered" evidence="1">
    <location>
        <begin position="444"/>
        <end position="483"/>
    </location>
</feature>
<dbReference type="InterPro" id="IPR007557">
    <property type="entry name" value="PSP1_C"/>
</dbReference>
<evidence type="ECO:0000256" key="1">
    <source>
        <dbReference type="SAM" id="MobiDB-lite"/>
    </source>
</evidence>
<organism evidence="3 4">
    <name type="scientific">Lepidopterella palustris CBS 459.81</name>
    <dbReference type="NCBI Taxonomy" id="1314670"/>
    <lineage>
        <taxon>Eukaryota</taxon>
        <taxon>Fungi</taxon>
        <taxon>Dikarya</taxon>
        <taxon>Ascomycota</taxon>
        <taxon>Pezizomycotina</taxon>
        <taxon>Dothideomycetes</taxon>
        <taxon>Pleosporomycetidae</taxon>
        <taxon>Mytilinidiales</taxon>
        <taxon>Argynnaceae</taxon>
        <taxon>Lepidopterella</taxon>
    </lineage>
</organism>